<dbReference type="HOGENOM" id="CLU_1261315_0_0_1"/>
<name>M7TAD5_BOTF1</name>
<evidence type="ECO:0000313" key="2">
    <source>
        <dbReference type="EMBL" id="EMR80341.1"/>
    </source>
</evidence>
<reference evidence="3" key="1">
    <citation type="journal article" date="2013" name="Genome Announc.">
        <title>Draft genome sequence of Botrytis cinerea BcDW1, inoculum for noble rot of grape berries.</title>
        <authorList>
            <person name="Blanco-Ulate B."/>
            <person name="Allen G."/>
            <person name="Powell A.L."/>
            <person name="Cantu D."/>
        </authorList>
    </citation>
    <scope>NUCLEOTIDE SEQUENCE [LARGE SCALE GENOMIC DNA]</scope>
    <source>
        <strain evidence="3">BcDW1</strain>
    </source>
</reference>
<feature type="region of interest" description="Disordered" evidence="1">
    <location>
        <begin position="104"/>
        <end position="148"/>
    </location>
</feature>
<dbReference type="OrthoDB" id="3538927at2759"/>
<evidence type="ECO:0000256" key="1">
    <source>
        <dbReference type="SAM" id="MobiDB-lite"/>
    </source>
</evidence>
<dbReference type="EMBL" id="KB708124">
    <property type="protein sequence ID" value="EMR80341.1"/>
    <property type="molecule type" value="Genomic_DNA"/>
</dbReference>
<organism evidence="2 3">
    <name type="scientific">Botryotinia fuckeliana (strain BcDW1)</name>
    <name type="common">Noble rot fungus</name>
    <name type="synonym">Botrytis cinerea</name>
    <dbReference type="NCBI Taxonomy" id="1290391"/>
    <lineage>
        <taxon>Eukaryota</taxon>
        <taxon>Fungi</taxon>
        <taxon>Dikarya</taxon>
        <taxon>Ascomycota</taxon>
        <taxon>Pezizomycotina</taxon>
        <taxon>Leotiomycetes</taxon>
        <taxon>Helotiales</taxon>
        <taxon>Sclerotiniaceae</taxon>
        <taxon>Botrytis</taxon>
    </lineage>
</organism>
<feature type="compositionally biased region" description="Basic and acidic residues" evidence="1">
    <location>
        <begin position="163"/>
        <end position="173"/>
    </location>
</feature>
<proteinExistence type="predicted"/>
<feature type="compositionally biased region" description="Polar residues" evidence="1">
    <location>
        <begin position="111"/>
        <end position="124"/>
    </location>
</feature>
<dbReference type="Proteomes" id="UP000012045">
    <property type="component" value="Unassembled WGS sequence"/>
</dbReference>
<dbReference type="AlphaFoldDB" id="M7TAD5"/>
<feature type="region of interest" description="Disordered" evidence="1">
    <location>
        <begin position="160"/>
        <end position="236"/>
    </location>
</feature>
<protein>
    <submittedName>
        <fullName evidence="2">Uncharacterized protein</fullName>
    </submittedName>
</protein>
<sequence>MEVYKSVYDLMLAKAISYGYVKEQVLDILSESHDRVKLSTFKNIPDGEKYWMAERWTWETLCLYFLLDQLSEDTNILAVADESAEFPGEKPKWKRVSKYLKQNLPAAGETPKSTQVKANDSTASPKPKPKLRYFPAARPQNLGDKTSEVPISMPKRIFCVDTPTEKSSGEKVPKSATRLPKTSPTSLPSEKESKKRQKLTQSSEIADEKDLRLPGGVSTTFSQLIDAKIQKNKPTH</sequence>
<gene>
    <name evidence="2" type="ORF">BcDW1_11038</name>
</gene>
<accession>M7TAD5</accession>
<evidence type="ECO:0000313" key="3">
    <source>
        <dbReference type="Proteomes" id="UP000012045"/>
    </source>
</evidence>